<evidence type="ECO:0000313" key="2">
    <source>
        <dbReference type="EMBL" id="KAF6729113.1"/>
    </source>
</evidence>
<organism evidence="2 3">
    <name type="scientific">Oryzias melastigma</name>
    <name type="common">Marine medaka</name>
    <dbReference type="NCBI Taxonomy" id="30732"/>
    <lineage>
        <taxon>Eukaryota</taxon>
        <taxon>Metazoa</taxon>
        <taxon>Chordata</taxon>
        <taxon>Craniata</taxon>
        <taxon>Vertebrata</taxon>
        <taxon>Euteleostomi</taxon>
        <taxon>Actinopterygii</taxon>
        <taxon>Neopterygii</taxon>
        <taxon>Teleostei</taxon>
        <taxon>Neoteleostei</taxon>
        <taxon>Acanthomorphata</taxon>
        <taxon>Ovalentaria</taxon>
        <taxon>Atherinomorphae</taxon>
        <taxon>Beloniformes</taxon>
        <taxon>Adrianichthyidae</taxon>
        <taxon>Oryziinae</taxon>
        <taxon>Oryzias</taxon>
    </lineage>
</organism>
<name>A0A834CKT4_ORYME</name>
<sequence>MGAGPGNPPLLVDAAGSAPGPEPSAAHASDPNSEDSGTLSMFFKGNDVENEETLASDRDKAVNGLAGSFQHQRIPQTLGGHADVPLTHQGVPAQDNSHLPYLSEGSHSVPGNTQKPPDTQFDHVENLECVPNQEVLPSESHSSAVAPHGIDQFETGPNLETPDSVPRPMRSASVSSNYSNMSHGSGTGGTSAPGGQRHLSFSRRARISLKMLTLPVLLEATLNKSILLQP</sequence>
<feature type="region of interest" description="Disordered" evidence="1">
    <location>
        <begin position="1"/>
        <end position="118"/>
    </location>
</feature>
<feature type="compositionally biased region" description="Polar residues" evidence="1">
    <location>
        <begin position="105"/>
        <end position="117"/>
    </location>
</feature>
<feature type="region of interest" description="Disordered" evidence="1">
    <location>
        <begin position="138"/>
        <end position="197"/>
    </location>
</feature>
<reference evidence="2" key="1">
    <citation type="journal article" name="BMC Genomics">
        <title>Long-read sequencing and de novo genome assembly of marine medaka (Oryzias melastigma).</title>
        <authorList>
            <person name="Liang P."/>
            <person name="Saqib H.S.A."/>
            <person name="Ni X."/>
            <person name="Shen Y."/>
        </authorList>
    </citation>
    <scope>NUCLEOTIDE SEQUENCE</scope>
    <source>
        <strain evidence="2">Bigg-433</strain>
    </source>
</reference>
<comment type="caution">
    <text evidence="2">The sequence shown here is derived from an EMBL/GenBank/DDBJ whole genome shotgun (WGS) entry which is preliminary data.</text>
</comment>
<evidence type="ECO:0000256" key="1">
    <source>
        <dbReference type="SAM" id="MobiDB-lite"/>
    </source>
</evidence>
<feature type="compositionally biased region" description="Polar residues" evidence="1">
    <location>
        <begin position="30"/>
        <end position="39"/>
    </location>
</feature>
<feature type="compositionally biased region" description="Low complexity" evidence="1">
    <location>
        <begin position="171"/>
        <end position="184"/>
    </location>
</feature>
<gene>
    <name evidence="2" type="ORF">FQA47_018336</name>
</gene>
<evidence type="ECO:0000313" key="3">
    <source>
        <dbReference type="Proteomes" id="UP000646548"/>
    </source>
</evidence>
<dbReference type="EMBL" id="WKFB01000265">
    <property type="protein sequence ID" value="KAF6729113.1"/>
    <property type="molecule type" value="Genomic_DNA"/>
</dbReference>
<accession>A0A834CKT4</accession>
<dbReference type="Proteomes" id="UP000646548">
    <property type="component" value="Unassembled WGS sequence"/>
</dbReference>
<feature type="compositionally biased region" description="Low complexity" evidence="1">
    <location>
        <begin position="14"/>
        <end position="29"/>
    </location>
</feature>
<dbReference type="AlphaFoldDB" id="A0A834CKT4"/>
<proteinExistence type="predicted"/>
<protein>
    <submittedName>
        <fullName evidence="2">Protein transport protein Sec16A</fullName>
    </submittedName>
</protein>